<comment type="function">
    <text evidence="11">Catalyzes the ATP-dependent conversion of 7-carboxy-7-deazaguanine (CDG) to 7-cyano-7-deazaguanine (preQ(0)).</text>
</comment>
<evidence type="ECO:0000256" key="10">
    <source>
        <dbReference type="ARBA" id="ARBA00047890"/>
    </source>
</evidence>
<evidence type="ECO:0000256" key="4">
    <source>
        <dbReference type="ARBA" id="ARBA00022741"/>
    </source>
</evidence>
<dbReference type="OrthoDB" id="9789567at2"/>
<comment type="catalytic activity">
    <reaction evidence="10 11">
        <text>7-carboxy-7-carbaguanine + NH4(+) + 2 ATP = 7-cyano-7-carbaguanine + 2 AMP + 2 diphosphate + 2 H(+)</text>
        <dbReference type="Rhea" id="RHEA:27982"/>
        <dbReference type="ChEBI" id="CHEBI:15378"/>
        <dbReference type="ChEBI" id="CHEBI:28938"/>
        <dbReference type="ChEBI" id="CHEBI:30616"/>
        <dbReference type="ChEBI" id="CHEBI:33019"/>
        <dbReference type="ChEBI" id="CHEBI:45075"/>
        <dbReference type="ChEBI" id="CHEBI:61036"/>
        <dbReference type="ChEBI" id="CHEBI:456215"/>
        <dbReference type="EC" id="6.3.4.20"/>
    </reaction>
</comment>
<keyword evidence="5 11" id="KW-0671">Queuosine biosynthesis</keyword>
<evidence type="ECO:0000313" key="13">
    <source>
        <dbReference type="Proteomes" id="UP000019760"/>
    </source>
</evidence>
<evidence type="ECO:0000256" key="11">
    <source>
        <dbReference type="HAMAP-Rule" id="MF_01633"/>
    </source>
</evidence>
<comment type="cofactor">
    <cofactor evidence="11">
        <name>Zn(2+)</name>
        <dbReference type="ChEBI" id="CHEBI:29105"/>
    </cofactor>
    <text evidence="11">Binds 1 zinc ion per subunit.</text>
</comment>
<dbReference type="HAMAP" id="MF_01633">
    <property type="entry name" value="QueC"/>
    <property type="match status" value="1"/>
</dbReference>
<dbReference type="GO" id="GO:0008616">
    <property type="term" value="P:tRNA queuosine(34) biosynthetic process"/>
    <property type="evidence" value="ECO:0007669"/>
    <property type="project" value="UniProtKB-UniRule"/>
</dbReference>
<feature type="binding site" evidence="11">
    <location>
        <position position="218"/>
    </location>
    <ligand>
        <name>Zn(2+)</name>
        <dbReference type="ChEBI" id="CHEBI:29105"/>
    </ligand>
</feature>
<keyword evidence="2 11" id="KW-0436">Ligase</keyword>
<evidence type="ECO:0000256" key="9">
    <source>
        <dbReference type="ARBA" id="ARBA00039149"/>
    </source>
</evidence>
<feature type="binding site" evidence="11">
    <location>
        <begin position="12"/>
        <end position="22"/>
    </location>
    <ligand>
        <name>ATP</name>
        <dbReference type="ChEBI" id="CHEBI:30616"/>
    </ligand>
</feature>
<comment type="pathway">
    <text evidence="1 11">Purine metabolism; 7-cyano-7-deazaguanine biosynthesis.</text>
</comment>
<dbReference type="GO" id="GO:0005524">
    <property type="term" value="F:ATP binding"/>
    <property type="evidence" value="ECO:0007669"/>
    <property type="project" value="UniProtKB-UniRule"/>
</dbReference>
<dbReference type="RefSeq" id="WP_042055980.1">
    <property type="nucleotide sequence ID" value="NZ_BAND01000011.1"/>
</dbReference>
<dbReference type="Proteomes" id="UP000019760">
    <property type="component" value="Unassembled WGS sequence"/>
</dbReference>
<keyword evidence="4 11" id="KW-0547">Nucleotide-binding</keyword>
<dbReference type="CDD" id="cd01995">
    <property type="entry name" value="QueC-like"/>
    <property type="match status" value="1"/>
</dbReference>
<dbReference type="EMBL" id="BAND01000011">
    <property type="protein sequence ID" value="GAJ27958.1"/>
    <property type="molecule type" value="Genomic_DNA"/>
</dbReference>
<dbReference type="GO" id="GO:0016879">
    <property type="term" value="F:ligase activity, forming carbon-nitrogen bonds"/>
    <property type="evidence" value="ECO:0007669"/>
    <property type="project" value="UniProtKB-UniRule"/>
</dbReference>
<reference evidence="13" key="1">
    <citation type="journal article" date="2014" name="FEMS Microbiol. Lett.">
        <title>Draft Genomic DNA Sequence of the Facultatively Methylotrophic Bacterium Acidomonas methanolica type strain MB58.</title>
        <authorList>
            <person name="Higashiura N."/>
            <person name="Hadano H."/>
            <person name="Hirakawa H."/>
            <person name="Matsutani M."/>
            <person name="Takabe S."/>
            <person name="Matsushita K."/>
            <person name="Azuma Y."/>
        </authorList>
    </citation>
    <scope>NUCLEOTIDE SEQUENCE [LARGE SCALE GENOMIC DNA]</scope>
    <source>
        <strain evidence="13">MB58</strain>
    </source>
</reference>
<dbReference type="PANTHER" id="PTHR42914:SF1">
    <property type="entry name" value="7-CYANO-7-DEAZAGUANINE SYNTHASE"/>
    <property type="match status" value="1"/>
</dbReference>
<dbReference type="Gene3D" id="3.40.50.620">
    <property type="entry name" value="HUPs"/>
    <property type="match status" value="1"/>
</dbReference>
<dbReference type="EC" id="6.3.4.20" evidence="9 11"/>
<dbReference type="PANTHER" id="PTHR42914">
    <property type="entry name" value="7-CYANO-7-DEAZAGUANINE SYNTHASE"/>
    <property type="match status" value="1"/>
</dbReference>
<evidence type="ECO:0000256" key="8">
    <source>
        <dbReference type="ARBA" id="ARBA00037993"/>
    </source>
</evidence>
<dbReference type="InterPro" id="IPR014729">
    <property type="entry name" value="Rossmann-like_a/b/a_fold"/>
</dbReference>
<feature type="binding site" evidence="11">
    <location>
        <position position="215"/>
    </location>
    <ligand>
        <name>Zn(2+)</name>
        <dbReference type="ChEBI" id="CHEBI:29105"/>
    </ligand>
</feature>
<reference evidence="12 13" key="2">
    <citation type="journal article" date="2014" name="FEMS Microbiol. Lett.">
        <title>Draft genomic DNA sequence of the facultatively methylotrophic bacterium Acidomonas methanolica type strain MB58.</title>
        <authorList>
            <person name="Higashiura N."/>
            <person name="Hadano H."/>
            <person name="Hirakawa H."/>
            <person name="Matsutani M."/>
            <person name="Takabe S."/>
            <person name="Matsushita K."/>
            <person name="Azuma Y."/>
        </authorList>
    </citation>
    <scope>NUCLEOTIDE SEQUENCE [LARGE SCALE GENOMIC DNA]</scope>
    <source>
        <strain evidence="12 13">MB58</strain>
    </source>
</reference>
<keyword evidence="13" id="KW-1185">Reference proteome</keyword>
<organism evidence="12 13">
    <name type="scientific">Acidomonas methanolica NBRC 104435</name>
    <dbReference type="NCBI Taxonomy" id="1231351"/>
    <lineage>
        <taxon>Bacteria</taxon>
        <taxon>Pseudomonadati</taxon>
        <taxon>Pseudomonadota</taxon>
        <taxon>Alphaproteobacteria</taxon>
        <taxon>Acetobacterales</taxon>
        <taxon>Acetobacteraceae</taxon>
        <taxon>Acidomonas</taxon>
    </lineage>
</organism>
<feature type="binding site" evidence="11">
    <location>
        <position position="221"/>
    </location>
    <ligand>
        <name>Zn(2+)</name>
        <dbReference type="ChEBI" id="CHEBI:29105"/>
    </ligand>
</feature>
<evidence type="ECO:0000256" key="6">
    <source>
        <dbReference type="ARBA" id="ARBA00022833"/>
    </source>
</evidence>
<protein>
    <recommendedName>
        <fullName evidence="9 11">7-cyano-7-deazaguanine synthase</fullName>
        <ecNumber evidence="9 11">6.3.4.20</ecNumber>
    </recommendedName>
    <alternativeName>
        <fullName evidence="11">7-cyano-7-carbaguanine synthase</fullName>
    </alternativeName>
    <alternativeName>
        <fullName evidence="11">PreQ(0) synthase</fullName>
    </alternativeName>
    <alternativeName>
        <fullName evidence="11">Queuosine biosynthesis protein QueC</fullName>
    </alternativeName>
</protein>
<evidence type="ECO:0000256" key="7">
    <source>
        <dbReference type="ARBA" id="ARBA00022840"/>
    </source>
</evidence>
<accession>A0A023D1C5</accession>
<evidence type="ECO:0000313" key="12">
    <source>
        <dbReference type="EMBL" id="GAJ27958.1"/>
    </source>
</evidence>
<dbReference type="NCBIfam" id="TIGR00364">
    <property type="entry name" value="7-cyano-7-deazaguanine synthase QueC"/>
    <property type="match status" value="1"/>
</dbReference>
<keyword evidence="7 11" id="KW-0067">ATP-binding</keyword>
<keyword evidence="6 11" id="KW-0862">Zinc</keyword>
<gene>
    <name evidence="11" type="primary">queC</name>
    <name evidence="12" type="ORF">Amme_011_058</name>
</gene>
<feature type="binding site" evidence="11">
    <location>
        <position position="200"/>
    </location>
    <ligand>
        <name>Zn(2+)</name>
        <dbReference type="ChEBI" id="CHEBI:29105"/>
    </ligand>
</feature>
<keyword evidence="3 11" id="KW-0479">Metal-binding</keyword>
<dbReference type="AlphaFoldDB" id="A0A023D1C5"/>
<evidence type="ECO:0000256" key="1">
    <source>
        <dbReference type="ARBA" id="ARBA00005061"/>
    </source>
</evidence>
<evidence type="ECO:0000256" key="5">
    <source>
        <dbReference type="ARBA" id="ARBA00022785"/>
    </source>
</evidence>
<comment type="caution">
    <text evidence="12">The sequence shown here is derived from an EMBL/GenBank/DDBJ whole genome shotgun (WGS) entry which is preliminary data.</text>
</comment>
<dbReference type="Pfam" id="PF06508">
    <property type="entry name" value="QueC"/>
    <property type="match status" value="1"/>
</dbReference>
<dbReference type="SUPFAM" id="SSF52402">
    <property type="entry name" value="Adenine nucleotide alpha hydrolases-like"/>
    <property type="match status" value="1"/>
</dbReference>
<evidence type="ECO:0000256" key="3">
    <source>
        <dbReference type="ARBA" id="ARBA00022723"/>
    </source>
</evidence>
<proteinExistence type="inferred from homology"/>
<dbReference type="UniPathway" id="UPA00391"/>
<evidence type="ECO:0000256" key="2">
    <source>
        <dbReference type="ARBA" id="ARBA00022598"/>
    </source>
</evidence>
<dbReference type="InterPro" id="IPR018317">
    <property type="entry name" value="QueC"/>
</dbReference>
<sequence length="234" mass="25492">MAHADDTALVLFSGGQDSATCLAWALDRFARVETLGFDYGQRHAVELECRATLRADMATLSPDWAARLGPDHTLDLPVLGALSETALTREADIVMTESGLPSTFVPGRNLIFLSLAAALAVRRHARHIVTGVCETDYSGYPDCRDDTIKALQVALNLGMAQRFVLHTPLMWLDKAQTWRLAEALGGAALVEAINRHSHSCYLGDRRHAHDWGYGCGTCPACELRAKGWAAYVEG</sequence>
<dbReference type="GO" id="GO:0008270">
    <property type="term" value="F:zinc ion binding"/>
    <property type="evidence" value="ECO:0007669"/>
    <property type="project" value="UniProtKB-UniRule"/>
</dbReference>
<dbReference type="PIRSF" id="PIRSF006293">
    <property type="entry name" value="ExsB"/>
    <property type="match status" value="1"/>
</dbReference>
<comment type="similarity">
    <text evidence="8 11">Belongs to the QueC family.</text>
</comment>
<name>A0A023D1C5_ACIMT</name>